<accession>A0A3E0A565</accession>
<dbReference type="Pfam" id="PF16107">
    <property type="entry name" value="DUF4825"/>
    <property type="match status" value="1"/>
</dbReference>
<evidence type="ECO:0000259" key="2">
    <source>
        <dbReference type="Pfam" id="PF16107"/>
    </source>
</evidence>
<sequence length="467" mass="50788">MRKIHSMIGKKQGRFVVLLVLLACVGCVSGSLQTDQGSSGEITDNTGFAQMLAGKRNPFVGDASADGALLEALNISEDLGAYTFELQTDEEPYTLRILFTDNVTDPAALGQEMRKNAVLLLALIDNVSEVQWQYTAGVSSDIEENQIKESLTLDQINALLGGDVKTYGQTAEKVQSLLDWLDKNSAVLENESTGTGVEADGEPADALDTQVGEAILEANAGQYPPSDFATQAHVTLKTVESGNTVTVYAMALYLEFVYADDDLTVSGGSHMPVAITFEKNDRGSYDLKEYWEPRDGTYYAPSIEEKFPADIAADALDTQPYVLAETQECYAKAVAHGNVDTDAILGNLIETIASSPAEASNPGAYIEAHAFEYRELSYYGDATLRYAYARFLMGGQTDLQSQILLSVMRELLGDEDPDITAAGSAQAWFDLWKDQAVSMLNANSMTYMEERYPKTALMLQILEGTES</sequence>
<feature type="domain" description="DUF4825" evidence="2">
    <location>
        <begin position="55"/>
        <end position="135"/>
    </location>
</feature>
<dbReference type="InterPro" id="IPR032250">
    <property type="entry name" value="DUF4825"/>
</dbReference>
<comment type="caution">
    <text evidence="3">The sequence shown here is derived from an EMBL/GenBank/DDBJ whole genome shotgun (WGS) entry which is preliminary data.</text>
</comment>
<dbReference type="AlphaFoldDB" id="A0A3E0A565"/>
<dbReference type="Proteomes" id="UP000256388">
    <property type="component" value="Unassembled WGS sequence"/>
</dbReference>
<organism evidence="3 4">
    <name type="scientific">Pelolinea submarina</name>
    <dbReference type="NCBI Taxonomy" id="913107"/>
    <lineage>
        <taxon>Bacteria</taxon>
        <taxon>Bacillati</taxon>
        <taxon>Chloroflexota</taxon>
        <taxon>Anaerolineae</taxon>
        <taxon>Anaerolineales</taxon>
        <taxon>Anaerolineaceae</taxon>
        <taxon>Pelolinea</taxon>
    </lineage>
</organism>
<name>A0A3E0A565_9CHLR</name>
<reference evidence="3 4" key="1">
    <citation type="submission" date="2018-08" db="EMBL/GenBank/DDBJ databases">
        <title>Genomic Encyclopedia of Type Strains, Phase IV (KMG-IV): sequencing the most valuable type-strain genomes for metagenomic binning, comparative biology and taxonomic classification.</title>
        <authorList>
            <person name="Goeker M."/>
        </authorList>
    </citation>
    <scope>NUCLEOTIDE SEQUENCE [LARGE SCALE GENOMIC DNA]</scope>
    <source>
        <strain evidence="3 4">DSM 23923</strain>
    </source>
</reference>
<evidence type="ECO:0000256" key="1">
    <source>
        <dbReference type="SAM" id="SignalP"/>
    </source>
</evidence>
<proteinExistence type="predicted"/>
<feature type="chain" id="PRO_5017679864" evidence="1">
    <location>
        <begin position="35"/>
        <end position="467"/>
    </location>
</feature>
<dbReference type="EMBL" id="QUMS01000006">
    <property type="protein sequence ID" value="REG04795.1"/>
    <property type="molecule type" value="Genomic_DNA"/>
</dbReference>
<keyword evidence="4" id="KW-1185">Reference proteome</keyword>
<evidence type="ECO:0000313" key="4">
    <source>
        <dbReference type="Proteomes" id="UP000256388"/>
    </source>
</evidence>
<evidence type="ECO:0000313" key="3">
    <source>
        <dbReference type="EMBL" id="REG04795.1"/>
    </source>
</evidence>
<protein>
    <submittedName>
        <fullName evidence="3">Uncharacterized protein DUF4825</fullName>
    </submittedName>
</protein>
<keyword evidence="1" id="KW-0732">Signal</keyword>
<gene>
    <name evidence="3" type="ORF">DFR64_3147</name>
</gene>
<feature type="signal peptide" evidence="1">
    <location>
        <begin position="1"/>
        <end position="34"/>
    </location>
</feature>